<feature type="region of interest" description="Disordered" evidence="1">
    <location>
        <begin position="226"/>
        <end position="311"/>
    </location>
</feature>
<dbReference type="PANTHER" id="PTHR47226:SF4">
    <property type="entry name" value="C2 CALCIUM-DEPENDENT DOMAIN CONTAINING 4A"/>
    <property type="match status" value="1"/>
</dbReference>
<dbReference type="InParanoid" id="A0A1S3EPI6"/>
<gene>
    <name evidence="3" type="primary">C2cd4a</name>
</gene>
<feature type="region of interest" description="Disordered" evidence="1">
    <location>
        <begin position="629"/>
        <end position="653"/>
    </location>
</feature>
<keyword evidence="2" id="KW-1185">Reference proteome</keyword>
<dbReference type="AlphaFoldDB" id="A0A1S3EPI6"/>
<sequence length="695" mass="73827">MWCLERLLRDRDGLLLGRTRHAQTRSPSACANVLTPERIPEFCIPPRLESSLTLIDLRNAWEQMARTDEGAGRTGTDWDPRSQAALSLPHLPRAQIRYSKDFCHRNIYQDVMGFEIPMHMQVLKCASFLKTEISEPFLFQAVEKDSNFSEKGPLKYLLLSGSTKGMGGCDRIRLSLERLSRAAPPCCPVLPAPAHAGPPGPLGLGWAASGGAEPAASLWLLCGAGQPGSAPPPAATSSPSVAVGPARAPGHRKPQPGPVPLSQARESPGGRWKALAPPASAPHSHGVRPQGEAGLQDGHPPSHTPALRMAEPGTGLEPCVLGVAVALGGCVSGGKQRGPQDGWGAGTARPCYLLSTSVAACGEPSGNLHIRSREGGTEPGLKGVAAAQQCECRHSILLRFPASGPDLRKAAAHVLIFTGNVQFPFWTGIVGRYTGTSQGTLSEGLSLPSVVEPNPWNIGEIEAVKWPLYCQNPSLVKCQGLADVTSGYKPVSVNWSHIVKEAEGSIVFMVDGPSLWTVLAFSLKANEVPDILLKAVGKPVLEAASWHPAEAHKWCQLSTGSTSDICPAIKGDFFLTFSVTLHPDPSVKQQAALAYISVCVHHMAAAPQCVARVFYSDCHSLNHHNDVSEREKESNCGSKGEGRQGSLGDSAQLSFSSPAQHCVQSSSTHTSPTGCLGGLCDAQQEVAWQRPPWAD</sequence>
<organism evidence="2 3">
    <name type="scientific">Dipodomys ordii</name>
    <name type="common">Ord's kangaroo rat</name>
    <dbReference type="NCBI Taxonomy" id="10020"/>
    <lineage>
        <taxon>Eukaryota</taxon>
        <taxon>Metazoa</taxon>
        <taxon>Chordata</taxon>
        <taxon>Craniata</taxon>
        <taxon>Vertebrata</taxon>
        <taxon>Euteleostomi</taxon>
        <taxon>Mammalia</taxon>
        <taxon>Eutheria</taxon>
        <taxon>Euarchontoglires</taxon>
        <taxon>Glires</taxon>
        <taxon>Rodentia</taxon>
        <taxon>Castorimorpha</taxon>
        <taxon>Heteromyidae</taxon>
        <taxon>Dipodomyinae</taxon>
        <taxon>Dipodomys</taxon>
    </lineage>
</organism>
<accession>A0A1S3EPI6</accession>
<evidence type="ECO:0000313" key="2">
    <source>
        <dbReference type="Proteomes" id="UP000081671"/>
    </source>
</evidence>
<evidence type="ECO:0000256" key="1">
    <source>
        <dbReference type="SAM" id="MobiDB-lite"/>
    </source>
</evidence>
<protein>
    <submittedName>
        <fullName evidence="3">C2 calcium-dependent domain-containing protein 4A</fullName>
    </submittedName>
</protein>
<feature type="compositionally biased region" description="Low complexity" evidence="1">
    <location>
        <begin position="235"/>
        <end position="246"/>
    </location>
</feature>
<name>A0A1S3EPI6_DIPOR</name>
<dbReference type="CTD" id="145741"/>
<reference evidence="3" key="1">
    <citation type="submission" date="2025-08" db="UniProtKB">
        <authorList>
            <consortium name="RefSeq"/>
        </authorList>
    </citation>
    <scope>IDENTIFICATION</scope>
    <source>
        <tissue evidence="3">Kidney</tissue>
    </source>
</reference>
<dbReference type="KEGG" id="dord:105980945"/>
<dbReference type="RefSeq" id="XP_012865387.1">
    <property type="nucleotide sequence ID" value="XM_013009933.1"/>
</dbReference>
<dbReference type="OrthoDB" id="9947256at2759"/>
<dbReference type="InterPro" id="IPR039208">
    <property type="entry name" value="C2_Ca-dependent_4"/>
</dbReference>
<proteinExistence type="predicted"/>
<evidence type="ECO:0000313" key="3">
    <source>
        <dbReference type="RefSeq" id="XP_012865387.1"/>
    </source>
</evidence>
<dbReference type="Proteomes" id="UP000081671">
    <property type="component" value="Unplaced"/>
</dbReference>
<dbReference type="GeneID" id="105980945"/>
<dbReference type="PANTHER" id="PTHR47226">
    <property type="entry name" value="C2 CALCIUM-DEPENDENT DOMAIN-CONTAINING PROTEIN 4A"/>
    <property type="match status" value="1"/>
</dbReference>